<evidence type="ECO:0000313" key="2">
    <source>
        <dbReference type="EMBL" id="REA63450.1"/>
    </source>
</evidence>
<proteinExistence type="predicted"/>
<reference evidence="2 3" key="1">
    <citation type="submission" date="2018-07" db="EMBL/GenBank/DDBJ databases">
        <title>Dyadobacter roseus sp. nov., isolated from rose rhizosphere soil.</title>
        <authorList>
            <person name="Chen L."/>
        </authorList>
    </citation>
    <scope>NUCLEOTIDE SEQUENCE [LARGE SCALE GENOMIC DNA]</scope>
    <source>
        <strain evidence="2 3">RS19</strain>
    </source>
</reference>
<comment type="caution">
    <text evidence="2">The sequence shown here is derived from an EMBL/GenBank/DDBJ whole genome shotgun (WGS) entry which is preliminary data.</text>
</comment>
<keyword evidence="1" id="KW-0472">Membrane</keyword>
<keyword evidence="1" id="KW-1133">Transmembrane helix</keyword>
<protein>
    <submittedName>
        <fullName evidence="2">Uncharacterized protein</fullName>
    </submittedName>
</protein>
<gene>
    <name evidence="2" type="ORF">DSL64_03100</name>
</gene>
<sequence length="209" mass="23264">MKTEQEYIKDLTEIRSMMERSTKFLSLSGMSGVMAGVYALVGAFLVRQSFYARYTGTILDYSAVSREDITGNTDLFVITLSMLVLAIGTAIFLAHRKSGRNGEKLWNAAAKRLVINMAIPLVTGGIFILILFAKGMLVLIAPATLLFYGLALINASRFTYDDLRYLGFIQIVLGLIAAYFVEHALLLWAIGFGIMHIVYGIIMHLKYEK</sequence>
<dbReference type="Proteomes" id="UP000256373">
    <property type="component" value="Unassembled WGS sequence"/>
</dbReference>
<dbReference type="AlphaFoldDB" id="A0A3D8YIJ6"/>
<feature type="transmembrane region" description="Helical" evidence="1">
    <location>
        <begin position="139"/>
        <end position="156"/>
    </location>
</feature>
<name>A0A3D8YIJ6_9BACT</name>
<evidence type="ECO:0000256" key="1">
    <source>
        <dbReference type="SAM" id="Phobius"/>
    </source>
</evidence>
<keyword evidence="1" id="KW-0812">Transmembrane</keyword>
<feature type="transmembrane region" description="Helical" evidence="1">
    <location>
        <begin position="186"/>
        <end position="205"/>
    </location>
</feature>
<dbReference type="EMBL" id="QNUL01000002">
    <property type="protein sequence ID" value="REA63450.1"/>
    <property type="molecule type" value="Genomic_DNA"/>
</dbReference>
<feature type="transmembrane region" description="Helical" evidence="1">
    <location>
        <begin position="24"/>
        <end position="46"/>
    </location>
</feature>
<feature type="transmembrane region" description="Helical" evidence="1">
    <location>
        <begin position="113"/>
        <end position="133"/>
    </location>
</feature>
<feature type="transmembrane region" description="Helical" evidence="1">
    <location>
        <begin position="75"/>
        <end position="93"/>
    </location>
</feature>
<evidence type="ECO:0000313" key="3">
    <source>
        <dbReference type="Proteomes" id="UP000256373"/>
    </source>
</evidence>
<dbReference type="OrthoDB" id="1120881at2"/>
<feature type="transmembrane region" description="Helical" evidence="1">
    <location>
        <begin position="163"/>
        <end position="180"/>
    </location>
</feature>
<keyword evidence="3" id="KW-1185">Reference proteome</keyword>
<organism evidence="2 3">
    <name type="scientific">Dyadobacter luteus</name>
    <dbReference type="NCBI Taxonomy" id="2259619"/>
    <lineage>
        <taxon>Bacteria</taxon>
        <taxon>Pseudomonadati</taxon>
        <taxon>Bacteroidota</taxon>
        <taxon>Cytophagia</taxon>
        <taxon>Cytophagales</taxon>
        <taxon>Spirosomataceae</taxon>
        <taxon>Dyadobacter</taxon>
    </lineage>
</organism>
<accession>A0A3D8YIJ6</accession>
<dbReference type="RefSeq" id="WP_115829197.1">
    <property type="nucleotide sequence ID" value="NZ_QNUL01000002.1"/>
</dbReference>